<evidence type="ECO:0000313" key="1">
    <source>
        <dbReference type="EMBL" id="QNE21923.1"/>
    </source>
</evidence>
<organism evidence="1 2">
    <name type="scientific">Kribbella qitaiheensis</name>
    <dbReference type="NCBI Taxonomy" id="1544730"/>
    <lineage>
        <taxon>Bacteria</taxon>
        <taxon>Bacillati</taxon>
        <taxon>Actinomycetota</taxon>
        <taxon>Actinomycetes</taxon>
        <taxon>Propionibacteriales</taxon>
        <taxon>Kribbellaceae</taxon>
        <taxon>Kribbella</taxon>
    </lineage>
</organism>
<dbReference type="KEGG" id="kqi:F1D05_33425"/>
<reference evidence="2" key="1">
    <citation type="submission" date="2019-09" db="EMBL/GenBank/DDBJ databases">
        <title>Antimicrobial potential of Antarctic Bacteria.</title>
        <authorList>
            <person name="Benaud N."/>
            <person name="Edwards R.J."/>
            <person name="Ferrari B.C."/>
        </authorList>
    </citation>
    <scope>NUCLEOTIDE SEQUENCE [LARGE SCALE GENOMIC DNA]</scope>
    <source>
        <strain evidence="2">SPB151</strain>
    </source>
</reference>
<dbReference type="RefSeq" id="WP_185444330.1">
    <property type="nucleotide sequence ID" value="NZ_CP043661.1"/>
</dbReference>
<gene>
    <name evidence="1" type="ORF">F1D05_33425</name>
</gene>
<keyword evidence="2" id="KW-1185">Reference proteome</keyword>
<sequence>MAKDKSATGKWRKDVDEFIAGAYAKANKPGAKFTKADVKALHARFHQSIDNVESATKHKR</sequence>
<dbReference type="Proteomes" id="UP000515563">
    <property type="component" value="Chromosome"/>
</dbReference>
<reference evidence="1 2" key="2">
    <citation type="journal article" date="2020" name="Microbiol. Resour. Announc.">
        <title>Antarctic desert soil bacteria exhibit high novel natural product potential, evaluated through long-read genome sequencing and comparative genomics.</title>
        <authorList>
            <person name="Benaud N."/>
            <person name="Edwards R.J."/>
            <person name="Amos T.G."/>
            <person name="D'Agostino P.M."/>
            <person name="Gutierrez-Chavez C."/>
            <person name="Montgomery K."/>
            <person name="Nicetic I."/>
            <person name="Ferrari B.C."/>
        </authorList>
    </citation>
    <scope>NUCLEOTIDE SEQUENCE [LARGE SCALE GENOMIC DNA]</scope>
    <source>
        <strain evidence="1 2">SPB151</strain>
    </source>
</reference>
<evidence type="ECO:0000313" key="2">
    <source>
        <dbReference type="Proteomes" id="UP000515563"/>
    </source>
</evidence>
<proteinExistence type="predicted"/>
<protein>
    <submittedName>
        <fullName evidence="1">Uncharacterized protein</fullName>
    </submittedName>
</protein>
<name>A0A7G6X6Q8_9ACTN</name>
<dbReference type="EMBL" id="CP043661">
    <property type="protein sequence ID" value="QNE21923.1"/>
    <property type="molecule type" value="Genomic_DNA"/>
</dbReference>
<dbReference type="AlphaFoldDB" id="A0A7G6X6Q8"/>
<accession>A0A7G6X6Q8</accession>